<dbReference type="Pfam" id="PF08501">
    <property type="entry name" value="Shikimate_dh_N"/>
    <property type="match status" value="1"/>
</dbReference>
<keyword evidence="5" id="KW-1185">Reference proteome</keyword>
<keyword evidence="2" id="KW-0028">Amino-acid biosynthesis</keyword>
<feature type="domain" description="Shikimate dehydrogenase substrate binding N-terminal" evidence="3">
    <location>
        <begin position="5"/>
        <end position="87"/>
    </location>
</feature>
<dbReference type="InterPro" id="IPR036291">
    <property type="entry name" value="NAD(P)-bd_dom_sf"/>
</dbReference>
<dbReference type="PANTHER" id="PTHR21089:SF1">
    <property type="entry name" value="BIFUNCTIONAL 3-DEHYDROQUINATE DEHYDRATASE_SHIKIMATE DEHYDROGENASE, CHLOROPLASTIC"/>
    <property type="match status" value="1"/>
</dbReference>
<dbReference type="Gene3D" id="3.40.50.10860">
    <property type="entry name" value="Leucine Dehydrogenase, chain A, domain 1"/>
    <property type="match status" value="1"/>
</dbReference>
<protein>
    <submittedName>
        <fullName evidence="4">Shikimate 5-dehydrogenase</fullName>
    </submittedName>
</protein>
<comment type="caution">
    <text evidence="4">The sequence shown here is derived from an EMBL/GenBank/DDBJ whole genome shotgun (WGS) entry which is preliminary data.</text>
</comment>
<dbReference type="RefSeq" id="WP_270115888.1">
    <property type="nucleotide sequence ID" value="NZ_BAAAOL010000007.1"/>
</dbReference>
<evidence type="ECO:0000313" key="4">
    <source>
        <dbReference type="EMBL" id="GLI44296.1"/>
    </source>
</evidence>
<dbReference type="NCBIfam" id="NF001311">
    <property type="entry name" value="PRK00258.1-3"/>
    <property type="match status" value="1"/>
</dbReference>
<evidence type="ECO:0000313" key="5">
    <source>
        <dbReference type="Proteomes" id="UP001144313"/>
    </source>
</evidence>
<dbReference type="SUPFAM" id="SSF51735">
    <property type="entry name" value="NAD(P)-binding Rossmann-fold domains"/>
    <property type="match status" value="1"/>
</dbReference>
<dbReference type="Gene3D" id="3.40.50.720">
    <property type="entry name" value="NAD(P)-binding Rossmann-like Domain"/>
    <property type="match status" value="1"/>
</dbReference>
<organism evidence="4 5">
    <name type="scientific">Glycomyces algeriensis</name>
    <dbReference type="NCBI Taxonomy" id="256037"/>
    <lineage>
        <taxon>Bacteria</taxon>
        <taxon>Bacillati</taxon>
        <taxon>Actinomycetota</taxon>
        <taxon>Actinomycetes</taxon>
        <taxon>Glycomycetales</taxon>
        <taxon>Glycomycetaceae</taxon>
        <taxon>Glycomyces</taxon>
    </lineage>
</organism>
<dbReference type="GO" id="GO:0009073">
    <property type="term" value="P:aromatic amino acid family biosynthetic process"/>
    <property type="evidence" value="ECO:0007669"/>
    <property type="project" value="UniProtKB-KW"/>
</dbReference>
<name>A0A9W6LJ34_9ACTN</name>
<gene>
    <name evidence="4" type="primary">aroE</name>
    <name evidence="4" type="ORF">GALLR39Z86_41460</name>
</gene>
<dbReference type="InterPro" id="IPR013708">
    <property type="entry name" value="Shikimate_DH-bd_N"/>
</dbReference>
<evidence type="ECO:0000259" key="3">
    <source>
        <dbReference type="Pfam" id="PF08501"/>
    </source>
</evidence>
<dbReference type="AlphaFoldDB" id="A0A9W6LJ34"/>
<proteinExistence type="predicted"/>
<accession>A0A9W6LJ34</accession>
<evidence type="ECO:0000256" key="2">
    <source>
        <dbReference type="ARBA" id="ARBA00023141"/>
    </source>
</evidence>
<dbReference type="GO" id="GO:0019632">
    <property type="term" value="P:shikimate metabolic process"/>
    <property type="evidence" value="ECO:0007669"/>
    <property type="project" value="TreeGrafter"/>
</dbReference>
<keyword evidence="2" id="KW-0057">Aromatic amino acid biosynthesis</keyword>
<dbReference type="GO" id="GO:0005829">
    <property type="term" value="C:cytosol"/>
    <property type="evidence" value="ECO:0007669"/>
    <property type="project" value="TreeGrafter"/>
</dbReference>
<dbReference type="PANTHER" id="PTHR21089">
    <property type="entry name" value="SHIKIMATE DEHYDROGENASE"/>
    <property type="match status" value="1"/>
</dbReference>
<dbReference type="SUPFAM" id="SSF53223">
    <property type="entry name" value="Aminoacid dehydrogenase-like, N-terminal domain"/>
    <property type="match status" value="1"/>
</dbReference>
<dbReference type="InterPro" id="IPR022893">
    <property type="entry name" value="Shikimate_DH_fam"/>
</dbReference>
<dbReference type="InterPro" id="IPR046346">
    <property type="entry name" value="Aminoacid_DH-like_N_sf"/>
</dbReference>
<sequence>MRAAVLGKPIEHSLSPVIHNAGYTAAGLADWTYTRHECDEPALARFVDSLDETWAGLSLTMPLKEIALTVADEATPVAAAIGAANTLVLRGGRRVADNTDAPGIVDALAEVGLRKADEVAVLGAGGSARAALAAAQTLGASAVQVYARRREAIIELEPVAAALGLRLDARSWEEAVRVGDADLVIATVPKGVTDDLRLQWKPGAVLFDILYDPWPTPLAAEAERQGVQVLDGLALLLAQAVRQWTQFTGLDEAPVTAMRAALYGAVPSRQTA</sequence>
<dbReference type="EMBL" id="BSDT01000001">
    <property type="protein sequence ID" value="GLI44296.1"/>
    <property type="molecule type" value="Genomic_DNA"/>
</dbReference>
<comment type="pathway">
    <text evidence="1">Metabolic intermediate biosynthesis; chorismate biosynthesis; chorismate from D-erythrose 4-phosphate and phosphoenolpyruvate: step 4/7.</text>
</comment>
<dbReference type="GO" id="GO:0050661">
    <property type="term" value="F:NADP binding"/>
    <property type="evidence" value="ECO:0007669"/>
    <property type="project" value="TreeGrafter"/>
</dbReference>
<dbReference type="GO" id="GO:0004764">
    <property type="term" value="F:shikimate 3-dehydrogenase (NADP+) activity"/>
    <property type="evidence" value="ECO:0007669"/>
    <property type="project" value="InterPro"/>
</dbReference>
<dbReference type="Proteomes" id="UP001144313">
    <property type="component" value="Unassembled WGS sequence"/>
</dbReference>
<dbReference type="GO" id="GO:0009423">
    <property type="term" value="P:chorismate biosynthetic process"/>
    <property type="evidence" value="ECO:0007669"/>
    <property type="project" value="TreeGrafter"/>
</dbReference>
<evidence type="ECO:0000256" key="1">
    <source>
        <dbReference type="ARBA" id="ARBA00004871"/>
    </source>
</evidence>
<reference evidence="4" key="1">
    <citation type="submission" date="2022-12" db="EMBL/GenBank/DDBJ databases">
        <title>Reference genome sequencing for broad-spectrum identification of bacterial and archaeal isolates by mass spectrometry.</title>
        <authorList>
            <person name="Sekiguchi Y."/>
            <person name="Tourlousse D.M."/>
        </authorList>
    </citation>
    <scope>NUCLEOTIDE SEQUENCE</scope>
    <source>
        <strain evidence="4">LLR39Z86</strain>
    </source>
</reference>